<organism evidence="1 2">
    <name type="scientific">Ignelater luminosus</name>
    <name type="common">Cucubano</name>
    <name type="synonym">Pyrophorus luminosus</name>
    <dbReference type="NCBI Taxonomy" id="2038154"/>
    <lineage>
        <taxon>Eukaryota</taxon>
        <taxon>Metazoa</taxon>
        <taxon>Ecdysozoa</taxon>
        <taxon>Arthropoda</taxon>
        <taxon>Hexapoda</taxon>
        <taxon>Insecta</taxon>
        <taxon>Pterygota</taxon>
        <taxon>Neoptera</taxon>
        <taxon>Endopterygota</taxon>
        <taxon>Coleoptera</taxon>
        <taxon>Polyphaga</taxon>
        <taxon>Elateriformia</taxon>
        <taxon>Elateroidea</taxon>
        <taxon>Elateridae</taxon>
        <taxon>Agrypninae</taxon>
        <taxon>Pyrophorini</taxon>
        <taxon>Ignelater</taxon>
    </lineage>
</organism>
<comment type="caution">
    <text evidence="1">The sequence shown here is derived from an EMBL/GenBank/DDBJ whole genome shotgun (WGS) entry which is preliminary data.</text>
</comment>
<keyword evidence="2" id="KW-1185">Reference proteome</keyword>
<feature type="non-terminal residue" evidence="1">
    <location>
        <position position="1"/>
    </location>
</feature>
<name>A0A8K0CQY3_IGNLU</name>
<dbReference type="OrthoDB" id="8048471at2759"/>
<evidence type="ECO:0000313" key="1">
    <source>
        <dbReference type="EMBL" id="KAF2889556.1"/>
    </source>
</evidence>
<reference evidence="1" key="1">
    <citation type="submission" date="2019-08" db="EMBL/GenBank/DDBJ databases">
        <title>The genome of the North American firefly Photinus pyralis.</title>
        <authorList>
            <consortium name="Photinus pyralis genome working group"/>
            <person name="Fallon T.R."/>
            <person name="Sander Lower S.E."/>
            <person name="Weng J.-K."/>
        </authorList>
    </citation>
    <scope>NUCLEOTIDE SEQUENCE</scope>
    <source>
        <strain evidence="1">TRF0915ILg1</strain>
        <tissue evidence="1">Whole body</tissue>
    </source>
</reference>
<dbReference type="Proteomes" id="UP000801492">
    <property type="component" value="Unassembled WGS sequence"/>
</dbReference>
<proteinExistence type="predicted"/>
<sequence>MEFGVFDKKVNKESELNGFILDGGTSFHITYRKDFLHNFQELNGSVSLGDNSVQAINEVFYIPELKRNLLSEAVLASKGMKIVKSQSPRISYNDDLVGVTLKGENIYHLQMQPLVNQ</sequence>
<evidence type="ECO:0000313" key="2">
    <source>
        <dbReference type="Proteomes" id="UP000801492"/>
    </source>
</evidence>
<protein>
    <submittedName>
        <fullName evidence="1">Uncharacterized protein</fullName>
    </submittedName>
</protein>
<accession>A0A8K0CQY3</accession>
<gene>
    <name evidence="1" type="ORF">ILUMI_16617</name>
</gene>
<dbReference type="EMBL" id="VTPC01065506">
    <property type="protein sequence ID" value="KAF2889556.1"/>
    <property type="molecule type" value="Genomic_DNA"/>
</dbReference>
<dbReference type="AlphaFoldDB" id="A0A8K0CQY3"/>